<sequence>MTFKIFKIFNYQEDSVSCTQSIAVAYYKGELPSDTARAYIETVAEAQQICRPIEREVDSNREYIYFSRNGLKATE</sequence>
<gene>
    <name evidence="1" type="ORF">GCM10025772_12070</name>
</gene>
<accession>A0ABP9S1X4</accession>
<name>A0ABP9S1X4_9GAMM</name>
<dbReference type="EMBL" id="BAABLF010000006">
    <property type="protein sequence ID" value="GAA5189510.1"/>
    <property type="molecule type" value="Genomic_DNA"/>
</dbReference>
<reference evidence="2" key="1">
    <citation type="journal article" date="2019" name="Int. J. Syst. Evol. Microbiol.">
        <title>The Global Catalogue of Microorganisms (GCM) 10K type strain sequencing project: providing services to taxonomists for standard genome sequencing and annotation.</title>
        <authorList>
            <consortium name="The Broad Institute Genomics Platform"/>
            <consortium name="The Broad Institute Genome Sequencing Center for Infectious Disease"/>
            <person name="Wu L."/>
            <person name="Ma J."/>
        </authorList>
    </citation>
    <scope>NUCLEOTIDE SEQUENCE [LARGE SCALE GENOMIC DNA]</scope>
    <source>
        <strain evidence="2">JCM 18720</strain>
    </source>
</reference>
<comment type="caution">
    <text evidence="1">The sequence shown here is derived from an EMBL/GenBank/DDBJ whole genome shotgun (WGS) entry which is preliminary data.</text>
</comment>
<protein>
    <submittedName>
        <fullName evidence="1">Uncharacterized protein</fullName>
    </submittedName>
</protein>
<keyword evidence="2" id="KW-1185">Reference proteome</keyword>
<proteinExistence type="predicted"/>
<organism evidence="1 2">
    <name type="scientific">Ferrimonas gelatinilytica</name>
    <dbReference type="NCBI Taxonomy" id="1255257"/>
    <lineage>
        <taxon>Bacteria</taxon>
        <taxon>Pseudomonadati</taxon>
        <taxon>Pseudomonadota</taxon>
        <taxon>Gammaproteobacteria</taxon>
        <taxon>Alteromonadales</taxon>
        <taxon>Ferrimonadaceae</taxon>
        <taxon>Ferrimonas</taxon>
    </lineage>
</organism>
<evidence type="ECO:0000313" key="1">
    <source>
        <dbReference type="EMBL" id="GAA5189510.1"/>
    </source>
</evidence>
<evidence type="ECO:0000313" key="2">
    <source>
        <dbReference type="Proteomes" id="UP001501600"/>
    </source>
</evidence>
<dbReference type="Proteomes" id="UP001501600">
    <property type="component" value="Unassembled WGS sequence"/>
</dbReference>